<keyword evidence="1" id="KW-0472">Membrane</keyword>
<keyword evidence="1" id="KW-0812">Transmembrane</keyword>
<dbReference type="AlphaFoldDB" id="A0A6A5C786"/>
<reference evidence="2 3" key="1">
    <citation type="journal article" date="2019" name="Sci. Rep.">
        <title>Nanopore sequencing improves the draft genome of the human pathogenic amoeba Naegleria fowleri.</title>
        <authorList>
            <person name="Liechti N."/>
            <person name="Schurch N."/>
            <person name="Bruggmann R."/>
            <person name="Wittwer M."/>
        </authorList>
    </citation>
    <scope>NUCLEOTIDE SEQUENCE [LARGE SCALE GENOMIC DNA]</scope>
    <source>
        <strain evidence="2 3">ATCC 30894</strain>
    </source>
</reference>
<dbReference type="Proteomes" id="UP000444721">
    <property type="component" value="Unassembled WGS sequence"/>
</dbReference>
<dbReference type="VEuPathDB" id="AmoebaDB:FDP41_010959"/>
<dbReference type="EMBL" id="VFQX01000007">
    <property type="protein sequence ID" value="KAF0982981.1"/>
    <property type="molecule type" value="Genomic_DNA"/>
</dbReference>
<dbReference type="GeneID" id="68118174"/>
<protein>
    <submittedName>
        <fullName evidence="2">Uncharacterized protein</fullName>
    </submittedName>
</protein>
<keyword evidence="3" id="KW-1185">Reference proteome</keyword>
<dbReference type="VEuPathDB" id="AmoebaDB:NF0090490"/>
<organism evidence="2 3">
    <name type="scientific">Naegleria fowleri</name>
    <name type="common">Brain eating amoeba</name>
    <dbReference type="NCBI Taxonomy" id="5763"/>
    <lineage>
        <taxon>Eukaryota</taxon>
        <taxon>Discoba</taxon>
        <taxon>Heterolobosea</taxon>
        <taxon>Tetramitia</taxon>
        <taxon>Eutetramitia</taxon>
        <taxon>Vahlkampfiidae</taxon>
        <taxon>Naegleria</taxon>
    </lineage>
</organism>
<dbReference type="VEuPathDB" id="AmoebaDB:NfTy_016030"/>
<proteinExistence type="predicted"/>
<keyword evidence="1" id="KW-1133">Transmembrane helix</keyword>
<dbReference type="Gene3D" id="3.40.190.10">
    <property type="entry name" value="Periplasmic binding protein-like II"/>
    <property type="match status" value="2"/>
</dbReference>
<evidence type="ECO:0000313" key="2">
    <source>
        <dbReference type="EMBL" id="KAF0982981.1"/>
    </source>
</evidence>
<accession>A0A6A5C786</accession>
<dbReference type="SUPFAM" id="SSF53850">
    <property type="entry name" value="Periplasmic binding protein-like II"/>
    <property type="match status" value="1"/>
</dbReference>
<comment type="caution">
    <text evidence="2">The sequence shown here is derived from an EMBL/GenBank/DDBJ whole genome shotgun (WGS) entry which is preliminary data.</text>
</comment>
<evidence type="ECO:0000313" key="3">
    <source>
        <dbReference type="Proteomes" id="UP000444721"/>
    </source>
</evidence>
<sequence length="310" mass="34123">MTTSLSSPRVLVLAQSLRSPSFIKAVDVATSIYISSQEWKDYLMSFNIVFPIPSCATTSASEFPPTLDLLKNGTTRMPVLNMCYESNALHPWPLIHQKAGQLLVSTLKAQYKIQDLMANFTTVNTSLLGYFGSLKAAVDSGACDVAIASTNWDNSRLSQAHFQCAYGSSFNGYLRSGLDNDTIKVSTVNDLNQASVKVAVYKATTYDQWATTNLPKAQIVRFSGGYYEAWPMILNNQVHALITDAADLFSFLAANKENCTACKADAFGESFSYGSFTTNKIARYSLATSSVVINFTYMIVLIMSVIMFMW</sequence>
<dbReference type="OrthoDB" id="10254456at2759"/>
<gene>
    <name evidence="2" type="ORF">FDP41_010959</name>
</gene>
<dbReference type="RefSeq" id="XP_044567694.1">
    <property type="nucleotide sequence ID" value="XM_044701314.1"/>
</dbReference>
<name>A0A6A5C786_NAEFO</name>
<feature type="transmembrane region" description="Helical" evidence="1">
    <location>
        <begin position="284"/>
        <end position="309"/>
    </location>
</feature>
<evidence type="ECO:0000256" key="1">
    <source>
        <dbReference type="SAM" id="Phobius"/>
    </source>
</evidence>